<dbReference type="EMBL" id="JAUUTY010000003">
    <property type="protein sequence ID" value="KAK1670689.1"/>
    <property type="molecule type" value="Genomic_DNA"/>
</dbReference>
<evidence type="ECO:0000256" key="9">
    <source>
        <dbReference type="ARBA" id="ARBA00023136"/>
    </source>
</evidence>
<dbReference type="InterPro" id="IPR013210">
    <property type="entry name" value="LRR_N_plant-typ"/>
</dbReference>
<organism evidence="15 16">
    <name type="scientific">Lolium multiflorum</name>
    <name type="common">Italian ryegrass</name>
    <name type="synonym">Lolium perenne subsp. multiflorum</name>
    <dbReference type="NCBI Taxonomy" id="4521"/>
    <lineage>
        <taxon>Eukaryota</taxon>
        <taxon>Viridiplantae</taxon>
        <taxon>Streptophyta</taxon>
        <taxon>Embryophyta</taxon>
        <taxon>Tracheophyta</taxon>
        <taxon>Spermatophyta</taxon>
        <taxon>Magnoliopsida</taxon>
        <taxon>Liliopsida</taxon>
        <taxon>Poales</taxon>
        <taxon>Poaceae</taxon>
        <taxon>BOP clade</taxon>
        <taxon>Pooideae</taxon>
        <taxon>Poodae</taxon>
        <taxon>Poeae</taxon>
        <taxon>Poeae Chloroplast Group 2 (Poeae type)</taxon>
        <taxon>Loliodinae</taxon>
        <taxon>Loliinae</taxon>
        <taxon>Lolium</taxon>
    </lineage>
</organism>
<dbReference type="Gene3D" id="3.80.10.10">
    <property type="entry name" value="Ribonuclease Inhibitor"/>
    <property type="match status" value="5"/>
</dbReference>
<dbReference type="SUPFAM" id="SSF52047">
    <property type="entry name" value="RNI-like"/>
    <property type="match status" value="1"/>
</dbReference>
<evidence type="ECO:0000256" key="10">
    <source>
        <dbReference type="ARBA" id="ARBA00023170"/>
    </source>
</evidence>
<dbReference type="PANTHER" id="PTHR48063:SF55">
    <property type="entry name" value="LEUCINE-RICH REPEAT-CONTAINING N-TERMINAL PLANT-TYPE DOMAIN-CONTAINING PROTEIN"/>
    <property type="match status" value="1"/>
</dbReference>
<dbReference type="GO" id="GO:0005886">
    <property type="term" value="C:plasma membrane"/>
    <property type="evidence" value="ECO:0007669"/>
    <property type="project" value="UniProtKB-SubCell"/>
</dbReference>
<dbReference type="InterPro" id="IPR001611">
    <property type="entry name" value="Leu-rich_rpt"/>
</dbReference>
<keyword evidence="10" id="KW-0675">Receptor</keyword>
<evidence type="ECO:0000313" key="16">
    <source>
        <dbReference type="Proteomes" id="UP001231189"/>
    </source>
</evidence>
<dbReference type="InterPro" id="IPR046956">
    <property type="entry name" value="RLP23-like"/>
</dbReference>
<dbReference type="SMART" id="SM00369">
    <property type="entry name" value="LRR_TYP"/>
    <property type="match status" value="11"/>
</dbReference>
<sequence length="1009" mass="111487">MHPATKLWVLLFCVAAAAVTFSSFTHAAATNTSAARCVSHEQEALLEFKGGITSDPTGQLASWRRDGEQDCCRWRGVRCSRRTGHVRELHLRNVHANNTLFIDDAETALVGQISPSLLSLRHLVHLDLSAQELQGPTGHVPEFLGSFKKLRYLNLSSVPFSGRVPPHLGNLSRLQSLDLSQNGFGHLSYSGAHISSTDISWLTRLPMLRYLNMQAVNLSLAADWAHVVNTLPSLTTLCLSQCSLQSANQSLPHHNLTNLEDLDLSGNYFVQPSASCWFWNITSLRHLNVGDSDLYGQPPSALGGLKHLQVLIYSRSSMGTITPSMRNLCNLEILDLSDNFLHGNIFEMLPRCSPNKLTELQLENNYVRVLPILIGEFVNIVTLDMSNNLLTGHIPSEIGMLNKLAYLDLSNGSPHGIEIFAISASRALGGSNKTAYMDLSNNQFASSPTQKNQLTGTIPSEIGMLNNLAYMDLSGNNIGGVVTEELFSNLTSLDKIYLDDNSLKVVVDPEWRPPFSLTGASFASCQMGPLFPGWLKWQVNLSYLDISRASITDKLPDWFSTSFANVRTMIVSENGINGSLPTNMKVMTSLRRLYLDSNQLTGQIPQLPVGLIILDLSRNSLSGFPSNFGALYIQELKLYSNLLTGHIPESICGLQGLGMILDLSNNQLEGEFPPCSQPIDPWILLLSNNRFTGMFPSFVQNFSSTSILDISWNNFSGRLPLWIGELVNLKVLRLGHNMFSHSIPASVTNLTRLVHLNLASNSMSGVIPQNLSSLIGMQMGNSPTVFPSKTLNMSVFTKGQELNYQDARIFDMVIIDISSNFLTGGIPEELVTLHGILSLNLSWNDLSGKISNKIGAMQSVESLDLSRNRFYGEIPQSLSNLSYLSYLDLSYNDLSGTIPSGGQLDTLYEEYPSMYYGNNALCGHPLPNNCSNNHAPDHHVQKTSGGDTMFFYLGLAVGYVVGLWVVFCTILFKKSWRIAYFRLFDRVYDKVYVFVAVSWASLVQKTAMH</sequence>
<dbReference type="PANTHER" id="PTHR48063">
    <property type="entry name" value="LRR RECEPTOR-LIKE KINASE"/>
    <property type="match status" value="1"/>
</dbReference>
<comment type="caution">
    <text evidence="15">The sequence shown here is derived from an EMBL/GenBank/DDBJ whole genome shotgun (WGS) entry which is preliminary data.</text>
</comment>
<dbReference type="Proteomes" id="UP001231189">
    <property type="component" value="Unassembled WGS sequence"/>
</dbReference>
<comment type="subcellular location">
    <subcellularLocation>
        <location evidence="1">Cell membrane</location>
        <topology evidence="1">Single-pass type I membrane protein</topology>
    </subcellularLocation>
</comment>
<keyword evidence="16" id="KW-1185">Reference proteome</keyword>
<evidence type="ECO:0000256" key="8">
    <source>
        <dbReference type="ARBA" id="ARBA00022989"/>
    </source>
</evidence>
<dbReference type="AlphaFoldDB" id="A0AAD8WQ22"/>
<evidence type="ECO:0000256" key="4">
    <source>
        <dbReference type="ARBA" id="ARBA00022614"/>
    </source>
</evidence>
<accession>A0AAD8WQ22</accession>
<evidence type="ECO:0000256" key="11">
    <source>
        <dbReference type="ARBA" id="ARBA00023180"/>
    </source>
</evidence>
<protein>
    <recommendedName>
        <fullName evidence="14">Leucine-rich repeat-containing N-terminal plant-type domain-containing protein</fullName>
    </recommendedName>
</protein>
<dbReference type="SMART" id="SM00364">
    <property type="entry name" value="LRR_BAC"/>
    <property type="match status" value="2"/>
</dbReference>
<evidence type="ECO:0000256" key="7">
    <source>
        <dbReference type="ARBA" id="ARBA00022737"/>
    </source>
</evidence>
<dbReference type="FunFam" id="3.80.10.10:FF:000649">
    <property type="entry name" value="Leucine Rich Repeat family protein"/>
    <property type="match status" value="1"/>
</dbReference>
<proteinExistence type="inferred from homology"/>
<evidence type="ECO:0000256" key="12">
    <source>
        <dbReference type="SAM" id="Phobius"/>
    </source>
</evidence>
<dbReference type="FunFam" id="3.80.10.10:FF:000213">
    <property type="entry name" value="Tyrosine-sulfated glycopeptide receptor 1"/>
    <property type="match status" value="1"/>
</dbReference>
<evidence type="ECO:0000313" key="15">
    <source>
        <dbReference type="EMBL" id="KAK1670689.1"/>
    </source>
</evidence>
<reference evidence="15" key="1">
    <citation type="submission" date="2023-07" db="EMBL/GenBank/DDBJ databases">
        <title>A chromosome-level genome assembly of Lolium multiflorum.</title>
        <authorList>
            <person name="Chen Y."/>
            <person name="Copetti D."/>
            <person name="Kolliker R."/>
            <person name="Studer B."/>
        </authorList>
    </citation>
    <scope>NUCLEOTIDE SEQUENCE</scope>
    <source>
        <strain evidence="15">02402/16</strain>
        <tissue evidence="15">Leaf</tissue>
    </source>
</reference>
<dbReference type="Pfam" id="PF00560">
    <property type="entry name" value="LRR_1"/>
    <property type="match status" value="8"/>
</dbReference>
<feature type="domain" description="Leucine-rich repeat-containing N-terminal plant-type" evidence="14">
    <location>
        <begin position="40"/>
        <end position="80"/>
    </location>
</feature>
<dbReference type="SUPFAM" id="SSF52058">
    <property type="entry name" value="L domain-like"/>
    <property type="match status" value="2"/>
</dbReference>
<dbReference type="Pfam" id="PF08263">
    <property type="entry name" value="LRRNT_2"/>
    <property type="match status" value="1"/>
</dbReference>
<evidence type="ECO:0000256" key="13">
    <source>
        <dbReference type="SAM" id="SignalP"/>
    </source>
</evidence>
<feature type="chain" id="PRO_5041978246" description="Leucine-rich repeat-containing N-terminal plant-type domain-containing protein" evidence="13">
    <location>
        <begin position="28"/>
        <end position="1009"/>
    </location>
</feature>
<evidence type="ECO:0000256" key="3">
    <source>
        <dbReference type="ARBA" id="ARBA00022475"/>
    </source>
</evidence>
<keyword evidence="7" id="KW-0677">Repeat</keyword>
<dbReference type="InterPro" id="IPR003591">
    <property type="entry name" value="Leu-rich_rpt_typical-subtyp"/>
</dbReference>
<keyword evidence="8 12" id="KW-1133">Transmembrane helix</keyword>
<evidence type="ECO:0000256" key="6">
    <source>
        <dbReference type="ARBA" id="ARBA00022729"/>
    </source>
</evidence>
<feature type="transmembrane region" description="Helical" evidence="12">
    <location>
        <begin position="949"/>
        <end position="972"/>
    </location>
</feature>
<keyword evidence="11" id="KW-0325">Glycoprotein</keyword>
<comment type="similarity">
    <text evidence="2">Belongs to the RLP family.</text>
</comment>
<dbReference type="FunFam" id="3.80.10.10:FF:001347">
    <property type="entry name" value="LRR receptor-like serine/threonine-protein kinase GSO2"/>
    <property type="match status" value="1"/>
</dbReference>
<keyword evidence="9 12" id="KW-0472">Membrane</keyword>
<evidence type="ECO:0000256" key="5">
    <source>
        <dbReference type="ARBA" id="ARBA00022692"/>
    </source>
</evidence>
<keyword evidence="5 12" id="KW-0812">Transmembrane</keyword>
<feature type="signal peptide" evidence="13">
    <location>
        <begin position="1"/>
        <end position="27"/>
    </location>
</feature>
<name>A0AAD8WQ22_LOLMU</name>
<keyword evidence="4" id="KW-0433">Leucine-rich repeat</keyword>
<gene>
    <name evidence="15" type="ORF">QYE76_058848</name>
</gene>
<keyword evidence="6 13" id="KW-0732">Signal</keyword>
<evidence type="ECO:0000256" key="1">
    <source>
        <dbReference type="ARBA" id="ARBA00004251"/>
    </source>
</evidence>
<evidence type="ECO:0000256" key="2">
    <source>
        <dbReference type="ARBA" id="ARBA00009592"/>
    </source>
</evidence>
<evidence type="ECO:0000259" key="14">
    <source>
        <dbReference type="Pfam" id="PF08263"/>
    </source>
</evidence>
<keyword evidence="3" id="KW-1003">Cell membrane</keyword>
<dbReference type="InterPro" id="IPR032675">
    <property type="entry name" value="LRR_dom_sf"/>
</dbReference>